<feature type="coiled-coil region" evidence="1">
    <location>
        <begin position="129"/>
        <end position="156"/>
    </location>
</feature>
<dbReference type="Proteomes" id="UP001324634">
    <property type="component" value="Chromosome"/>
</dbReference>
<name>A0AAX4HQF1_9BACT</name>
<dbReference type="KEGG" id="psti:SOO65_00200"/>
<feature type="coiled-coil region" evidence="1">
    <location>
        <begin position="39"/>
        <end position="94"/>
    </location>
</feature>
<dbReference type="EMBL" id="CP139487">
    <property type="protein sequence ID" value="WPU65169.1"/>
    <property type="molecule type" value="Genomic_DNA"/>
</dbReference>
<accession>A0AAX4HQF1</accession>
<protein>
    <recommendedName>
        <fullName evidence="4">C4-type zinc ribbon domain-containing protein</fullName>
    </recommendedName>
</protein>
<evidence type="ECO:0008006" key="4">
    <source>
        <dbReference type="Google" id="ProtNLM"/>
    </source>
</evidence>
<sequence length="240" mass="27728">MMSLLSSKSKEIEVSVEWFFKLKEIDSLTKMKNGHLKAKSEQEDRLSKLNNRRLEAVSQSAKLKQDLISLHDELAQVEKKLKIASEQRQRLIDIGGDEKKIQQFETEIEGHEEAGLTFLSREEEIEAEIKDNREFMQGLEKTIKEIEDEVSQDVSKLDAEITNLDLRVNLLMDELPADYKATLQKVTAKKLAHGPFTRVDQGSCYFCRYKISRIDESEIDMQKQLKQCPQCSRIFLPYGA</sequence>
<dbReference type="RefSeq" id="WP_321395266.1">
    <property type="nucleotide sequence ID" value="NZ_CP139487.1"/>
</dbReference>
<proteinExistence type="predicted"/>
<gene>
    <name evidence="2" type="ORF">SOO65_00200</name>
</gene>
<evidence type="ECO:0000313" key="3">
    <source>
        <dbReference type="Proteomes" id="UP001324634"/>
    </source>
</evidence>
<organism evidence="2 3">
    <name type="scientific">Peredibacter starrii</name>
    <dbReference type="NCBI Taxonomy" id="28202"/>
    <lineage>
        <taxon>Bacteria</taxon>
        <taxon>Pseudomonadati</taxon>
        <taxon>Bdellovibrionota</taxon>
        <taxon>Bacteriovoracia</taxon>
        <taxon>Bacteriovoracales</taxon>
        <taxon>Bacteriovoracaceae</taxon>
        <taxon>Peredibacter</taxon>
    </lineage>
</organism>
<keyword evidence="1" id="KW-0175">Coiled coil</keyword>
<evidence type="ECO:0000256" key="1">
    <source>
        <dbReference type="SAM" id="Coils"/>
    </source>
</evidence>
<evidence type="ECO:0000313" key="2">
    <source>
        <dbReference type="EMBL" id="WPU65169.1"/>
    </source>
</evidence>
<keyword evidence="3" id="KW-1185">Reference proteome</keyword>
<reference evidence="2 3" key="1">
    <citation type="submission" date="2023-11" db="EMBL/GenBank/DDBJ databases">
        <title>Peredibacter starrii A3.12.</title>
        <authorList>
            <person name="Mitchell R.J."/>
        </authorList>
    </citation>
    <scope>NUCLEOTIDE SEQUENCE [LARGE SCALE GENOMIC DNA]</scope>
    <source>
        <strain evidence="2 3">A3.12</strain>
    </source>
</reference>
<dbReference type="AlphaFoldDB" id="A0AAX4HQF1"/>
<dbReference type="Gene3D" id="1.10.287.1490">
    <property type="match status" value="1"/>
</dbReference>